<organism evidence="2 3">
    <name type="scientific">Gymnopus androsaceus JB14</name>
    <dbReference type="NCBI Taxonomy" id="1447944"/>
    <lineage>
        <taxon>Eukaryota</taxon>
        <taxon>Fungi</taxon>
        <taxon>Dikarya</taxon>
        <taxon>Basidiomycota</taxon>
        <taxon>Agaricomycotina</taxon>
        <taxon>Agaricomycetes</taxon>
        <taxon>Agaricomycetidae</taxon>
        <taxon>Agaricales</taxon>
        <taxon>Marasmiineae</taxon>
        <taxon>Omphalotaceae</taxon>
        <taxon>Gymnopus</taxon>
    </lineage>
</organism>
<evidence type="ECO:0000256" key="1">
    <source>
        <dbReference type="SAM" id="MobiDB-lite"/>
    </source>
</evidence>
<dbReference type="Proteomes" id="UP000799118">
    <property type="component" value="Unassembled WGS sequence"/>
</dbReference>
<sequence length="433" mass="48120">MVAQVAKEQGVTPDCIRQLAGQAATIKDRRAVSNWNVLVYIKGKELNADCPVGSKSQLVEIQDEVKKDADLMNALNHDKDRMAELRAEYDDNHSDKQSAIMRVSTRSAARIVGNSITACQGQMDYVNDNSGAWDSAPLCVAHIRPQYSQAFLEMVYLLEDYACTVTTTLLSVGSKKVPTNKMQSATVEFILQGLCEITKVSNLTMSYSRYDQDIRAAQGVMVEGWPVDIKFIAPSKLKVAFQIQTLYNTWKLGEAYWRVMTAAEKREARQELAEWEPVVRAKRSNAGGSHKRKRRPDTDDEGDADKDDKDMDDDDAGYRLKKKARTVVKNGAAIAGNMKDKGKKGASKSKYTDTTANTKSTKRAPKQKSTNDNEDAEEAEGSSKKSRVLKKPRADKEKKPAGLKKKRKLVPGSKATIVEAQFVESRALAEEVR</sequence>
<feature type="region of interest" description="Disordered" evidence="1">
    <location>
        <begin position="280"/>
        <end position="316"/>
    </location>
</feature>
<evidence type="ECO:0000313" key="3">
    <source>
        <dbReference type="Proteomes" id="UP000799118"/>
    </source>
</evidence>
<accession>A0A6A4GCM7</accession>
<feature type="region of interest" description="Disordered" evidence="1">
    <location>
        <begin position="334"/>
        <end position="414"/>
    </location>
</feature>
<feature type="compositionally biased region" description="Acidic residues" evidence="1">
    <location>
        <begin position="298"/>
        <end position="315"/>
    </location>
</feature>
<protein>
    <submittedName>
        <fullName evidence="2">Uncharacterized protein</fullName>
    </submittedName>
</protein>
<proteinExistence type="predicted"/>
<dbReference type="OrthoDB" id="3253416at2759"/>
<dbReference type="EMBL" id="ML770666">
    <property type="protein sequence ID" value="KAE9383165.1"/>
    <property type="molecule type" value="Genomic_DNA"/>
</dbReference>
<keyword evidence="3" id="KW-1185">Reference proteome</keyword>
<evidence type="ECO:0000313" key="2">
    <source>
        <dbReference type="EMBL" id="KAE9383165.1"/>
    </source>
</evidence>
<reference evidence="2" key="1">
    <citation type="journal article" date="2019" name="Environ. Microbiol.">
        <title>Fungal ecological strategies reflected in gene transcription - a case study of two litter decomposers.</title>
        <authorList>
            <person name="Barbi F."/>
            <person name="Kohler A."/>
            <person name="Barry K."/>
            <person name="Baskaran P."/>
            <person name="Daum C."/>
            <person name="Fauchery L."/>
            <person name="Ihrmark K."/>
            <person name="Kuo A."/>
            <person name="LaButti K."/>
            <person name="Lipzen A."/>
            <person name="Morin E."/>
            <person name="Grigoriev I.V."/>
            <person name="Henrissat B."/>
            <person name="Lindahl B."/>
            <person name="Martin F."/>
        </authorList>
    </citation>
    <scope>NUCLEOTIDE SEQUENCE</scope>
    <source>
        <strain evidence="2">JB14</strain>
    </source>
</reference>
<name>A0A6A4GCM7_9AGAR</name>
<dbReference type="AlphaFoldDB" id="A0A6A4GCM7"/>
<gene>
    <name evidence="2" type="ORF">BT96DRAFT_951585</name>
</gene>